<proteinExistence type="inferred from homology"/>
<dbReference type="CDD" id="cd05797">
    <property type="entry name" value="Ribosomal_L10"/>
    <property type="match status" value="1"/>
</dbReference>
<accession>X1ENB9</accession>
<evidence type="ECO:0008006" key="3">
    <source>
        <dbReference type="Google" id="ProtNLM"/>
    </source>
</evidence>
<comment type="similarity">
    <text evidence="1">Belongs to the universal ribosomal protein uL10 family.</text>
</comment>
<comment type="caution">
    <text evidence="2">The sequence shown here is derived from an EMBL/GenBank/DDBJ whole genome shotgun (WGS) entry which is preliminary data.</text>
</comment>
<dbReference type="InterPro" id="IPR043141">
    <property type="entry name" value="Ribosomal_uL10-like_sf"/>
</dbReference>
<evidence type="ECO:0000313" key="2">
    <source>
        <dbReference type="EMBL" id="GAH34891.1"/>
    </source>
</evidence>
<dbReference type="AlphaFoldDB" id="X1ENB9"/>
<dbReference type="Gene3D" id="3.30.70.1730">
    <property type="match status" value="1"/>
</dbReference>
<feature type="non-terminal residue" evidence="2">
    <location>
        <position position="1"/>
    </location>
</feature>
<sequence>ARFAGERAGKGDLVNFFEGPVAIAFGYGDITEPAKVLTDYIRTSKASLNIKGGFWGDRLLTSEDVVTLSTLPSREILLAKVLGGMQSPIITLVGCLTTPIKGIIGVLQARIKQLEGYNY</sequence>
<name>X1ENB9_9ZZZZ</name>
<dbReference type="InterPro" id="IPR047865">
    <property type="entry name" value="Ribosomal_uL10_bac_type"/>
</dbReference>
<dbReference type="EMBL" id="BARU01014622">
    <property type="protein sequence ID" value="GAH34891.1"/>
    <property type="molecule type" value="Genomic_DNA"/>
</dbReference>
<dbReference type="PANTHER" id="PTHR11560">
    <property type="entry name" value="39S RIBOSOMAL PROTEIN L10, MITOCHONDRIAL"/>
    <property type="match status" value="1"/>
</dbReference>
<evidence type="ECO:0000256" key="1">
    <source>
        <dbReference type="ARBA" id="ARBA00008889"/>
    </source>
</evidence>
<organism evidence="2">
    <name type="scientific">marine sediment metagenome</name>
    <dbReference type="NCBI Taxonomy" id="412755"/>
    <lineage>
        <taxon>unclassified sequences</taxon>
        <taxon>metagenomes</taxon>
        <taxon>ecological metagenomes</taxon>
    </lineage>
</organism>
<reference evidence="2" key="1">
    <citation type="journal article" date="2014" name="Front. Microbiol.">
        <title>High frequency of phylogenetically diverse reductive dehalogenase-homologous genes in deep subseafloor sedimentary metagenomes.</title>
        <authorList>
            <person name="Kawai M."/>
            <person name="Futagami T."/>
            <person name="Toyoda A."/>
            <person name="Takaki Y."/>
            <person name="Nishi S."/>
            <person name="Hori S."/>
            <person name="Arai W."/>
            <person name="Tsubouchi T."/>
            <person name="Morono Y."/>
            <person name="Uchiyama I."/>
            <person name="Ito T."/>
            <person name="Fujiyama A."/>
            <person name="Inagaki F."/>
            <person name="Takami H."/>
        </authorList>
    </citation>
    <scope>NUCLEOTIDE SEQUENCE</scope>
    <source>
        <strain evidence="2">Expedition CK06-06</strain>
    </source>
</reference>
<protein>
    <recommendedName>
        <fullName evidence="3">50S ribosomal protein L10</fullName>
    </recommendedName>
</protein>
<gene>
    <name evidence="2" type="ORF">S03H2_25692</name>
</gene>
<dbReference type="Gene3D" id="6.10.250.290">
    <property type="match status" value="1"/>
</dbReference>
<dbReference type="SUPFAM" id="SSF160369">
    <property type="entry name" value="Ribosomal protein L10-like"/>
    <property type="match status" value="1"/>
</dbReference>